<gene>
    <name evidence="3" type="ORF">EZS28_003005</name>
</gene>
<dbReference type="SUPFAM" id="SSF48371">
    <property type="entry name" value="ARM repeat"/>
    <property type="match status" value="1"/>
</dbReference>
<sequence length="1515" mass="172541">MDKYSQLQKLVEDIVWTTPIGWNLLSHSDAEGNPANLMQFRATKILLVASPYELFLMEDDASDSSYQSSSQLKVRGMSSIDSMFQSAPFITRVSTLVRALENIRSLEKNKKRKYDLIITLTQFNDAKMSKLVHSLRKAAGPDVPLFPLCTTLLPESVNLNATNTHKSSQKLGSSNSLTQLHSSQMTDPIKPYESHSAIVGPLVISNPWKWSGEGSLFSTLMMMVEDARNVNEDTRLGVGVILYVENDAVYYSQILPFIYLILQSYGNSGVNSQHRLFNKAARLKVIHVHTFEEALSIVHRYKDDIIGLICDIDIICSDQKNSTQSILKSTNIIENKLEQILSDKDIQKSQQDKVASQEQKKKKVLKTITGLYQLGNSKENQLVNKMIRKNAGWELKQIIGNKGGTLFLTQSDKTPIPPNFFLKALNKINEKQSNKLKQSSNVGGSSQLTVIEQWNRSSKYTAEKEVNSLIQDLLPMGINWICKDNKKMNQLVKNETEKDISRIKELIKQQKLKEIEKTKNQSKTNLISPSKEKQINMKELLKYVQMKIQMRLDDNADLETDSISTPRSLSQAQLQTPSQSKAQLPILKQPSVISLNAHPLQWNESIQSFARLAPSYSQNFSLQQTDSYSSFNFNYPNQQSQSQLFHSQFSQSQLQQYQTSQTKQSQLQTTQIDNYVKFVISLFIDENVGMGQFIFRKIMKSKEERLKLDEQIIEKKDEKQIANHFVRSKAVITRSLCGLLSSSKEGIHLRAQTMDELFDAIMNVPTESVAYHSYRNDFSNWLYAKGEVGLAFLLRSVDAQAKSVKRMRVFLQEAYRHYRTRHTMGVARSFKKEIVQKEANFFLKIGKGSLGGKARGVLFLERLLAVRKHYFQGCTVRLPRSIVLCSDIFENYVNYNGLGYLAYLNEDDDYEDDEEEIVSPIKDIHQIPFSPQAKVPSQISIALPTSLSVPDQIQNPKANMQSSYPDSQQSVSEMRQDFSNSTLSFALSPGLIKIKEETEKYQIYNYRQLDIQEIQIKQKIILNDEYSKLVLQCYGGRNRARQIPVLVNGLLSDDPQMRAHITERLVSIALQDEDSGSSSYDLYLSPLIAMLKSGDEEKSQSGCDGLSIIVKKSEKFRQTLIRSGFLEIVRIELSDESLPEHVHSNILGIIIDLISNGCNAFEMSGLLSIVHKVGSDKDEKKKKISMKAKMIETLLTCQGVTSPCSIDEIQELKKQNEELKRLNEENIRLNEQKTKEIVELKRSNEDQKREVQKLQRKNQELEKNNLIIDIMKYQIPMQVLKKIGEDLMIPLEGTQEKKKKIIETQNEDSQLIIRTFEGKEDDEGRRRIIQSPVIEGFLLIMEKREMNEIPRNISSAFGVITHTSSDEIKLLIYSKKPFPGLLRLLDHTDDDVACDGIQSILNILLGGTNTTPDNSHHPHYQTINGCGGIVKIMKLFRKNGSKYSQDSAAFCIGFLFRAREINDKQMRDEIIRHLKNLVYDTDDWTKKSAKYALRGLAQNGINRAEIESGGFVIPD</sequence>
<reference evidence="3 4" key="1">
    <citation type="submission" date="2019-03" db="EMBL/GenBank/DDBJ databases">
        <title>Single cell metagenomics reveals metabolic interactions within the superorganism composed of flagellate Streblomastix strix and complex community of Bacteroidetes bacteria on its surface.</title>
        <authorList>
            <person name="Treitli S.C."/>
            <person name="Kolisko M."/>
            <person name="Husnik F."/>
            <person name="Keeling P."/>
            <person name="Hampl V."/>
        </authorList>
    </citation>
    <scope>NUCLEOTIDE SEQUENCE [LARGE SCALE GENOMIC DNA]</scope>
    <source>
        <strain evidence="3">ST1C</strain>
    </source>
</reference>
<feature type="coiled-coil region" evidence="1">
    <location>
        <begin position="1205"/>
        <end position="1264"/>
    </location>
</feature>
<feature type="compositionally biased region" description="Polar residues" evidence="2">
    <location>
        <begin position="561"/>
        <end position="581"/>
    </location>
</feature>
<dbReference type="InterPro" id="IPR044036">
    <property type="entry name" value="DUF5752"/>
</dbReference>
<dbReference type="Pfam" id="PF19027">
    <property type="entry name" value="DUF5752"/>
    <property type="match status" value="1"/>
</dbReference>
<dbReference type="OrthoDB" id="201709at2759"/>
<evidence type="ECO:0000256" key="2">
    <source>
        <dbReference type="SAM" id="MobiDB-lite"/>
    </source>
</evidence>
<keyword evidence="3" id="KW-0670">Pyruvate</keyword>
<keyword evidence="1" id="KW-0175">Coiled coil</keyword>
<dbReference type="InterPro" id="IPR011989">
    <property type="entry name" value="ARM-like"/>
</dbReference>
<dbReference type="Proteomes" id="UP000324800">
    <property type="component" value="Unassembled WGS sequence"/>
</dbReference>
<organism evidence="3 4">
    <name type="scientific">Streblomastix strix</name>
    <dbReference type="NCBI Taxonomy" id="222440"/>
    <lineage>
        <taxon>Eukaryota</taxon>
        <taxon>Metamonada</taxon>
        <taxon>Preaxostyla</taxon>
        <taxon>Oxymonadida</taxon>
        <taxon>Streblomastigidae</taxon>
        <taxon>Streblomastix</taxon>
    </lineage>
</organism>
<evidence type="ECO:0000313" key="3">
    <source>
        <dbReference type="EMBL" id="KAA6401471.1"/>
    </source>
</evidence>
<proteinExistence type="predicted"/>
<accession>A0A5J4X2I1</accession>
<dbReference type="EMBL" id="SNRW01000384">
    <property type="protein sequence ID" value="KAA6401471.1"/>
    <property type="molecule type" value="Genomic_DNA"/>
</dbReference>
<name>A0A5J4X2I1_9EUKA</name>
<evidence type="ECO:0000313" key="4">
    <source>
        <dbReference type="Proteomes" id="UP000324800"/>
    </source>
</evidence>
<dbReference type="Gene3D" id="1.25.10.10">
    <property type="entry name" value="Leucine-rich Repeat Variant"/>
    <property type="match status" value="2"/>
</dbReference>
<feature type="region of interest" description="Disordered" evidence="2">
    <location>
        <begin position="559"/>
        <end position="581"/>
    </location>
</feature>
<evidence type="ECO:0000256" key="1">
    <source>
        <dbReference type="SAM" id="Coils"/>
    </source>
</evidence>
<dbReference type="InterPro" id="IPR016024">
    <property type="entry name" value="ARM-type_fold"/>
</dbReference>
<protein>
    <submittedName>
        <fullName evidence="3">Putative phosphoenolpyruvate synthase</fullName>
    </submittedName>
</protein>
<comment type="caution">
    <text evidence="3">The sequence shown here is derived from an EMBL/GenBank/DDBJ whole genome shotgun (WGS) entry which is preliminary data.</text>
</comment>